<dbReference type="Pfam" id="PF08874">
    <property type="entry name" value="DUF1835"/>
    <property type="match status" value="1"/>
</dbReference>
<evidence type="ECO:0000313" key="2">
    <source>
        <dbReference type="EMBL" id="MDG0795059.1"/>
    </source>
</evidence>
<dbReference type="RefSeq" id="WP_277568761.1">
    <property type="nucleotide sequence ID" value="NZ_JAPDHZ010000008.1"/>
</dbReference>
<dbReference type="InterPro" id="IPR014973">
    <property type="entry name" value="DUF1835"/>
</dbReference>
<sequence>MLHIVNGDSVGDKLRKGNIRGDILVWREVYPVGPTVVKMDEPHARTARATYLEKTLGIPADEYAEACKSQEQCLRNFRQYDEVVLWFEHDLFDQLMLGYLLHWFSQQELGHTTLNLLCIGAYPGIERFRGLGQLTVEQLESLAGTWRRIGDRELETGRRIWEAYASSDIGQHAALLQEDTSALPFAQAALEMHLSRLPSTLNGLGSVEQTVLELVRNGTDTPRELFKEAGDRLSLLGMGDLEFWYRLRRMADRPHALLEIRNPSALPGDRDNVVSLTDLGEGYRSRREGCAGKGTGRVVRRPASARRTDLALGRRAEAVHDAPWQIIVQGRKRRPNGQMG</sequence>
<evidence type="ECO:0000313" key="3">
    <source>
        <dbReference type="Proteomes" id="UP001153387"/>
    </source>
</evidence>
<gene>
    <name evidence="2" type="ORF">OMP38_32690</name>
</gene>
<name>A0A9X4KMH9_9BACL</name>
<protein>
    <submittedName>
        <fullName evidence="2">DUF1835 domain-containing protein</fullName>
    </submittedName>
</protein>
<dbReference type="Proteomes" id="UP001153387">
    <property type="component" value="Unassembled WGS sequence"/>
</dbReference>
<comment type="caution">
    <text evidence="2">The sequence shown here is derived from an EMBL/GenBank/DDBJ whole genome shotgun (WGS) entry which is preliminary data.</text>
</comment>
<proteinExistence type="predicted"/>
<accession>A0A9X4KMH9</accession>
<feature type="domain" description="DUF1835" evidence="1">
    <location>
        <begin position="2"/>
        <end position="109"/>
    </location>
</feature>
<reference evidence="2 3" key="1">
    <citation type="submission" date="2022-10" db="EMBL/GenBank/DDBJ databases">
        <title>Comparative genomic analysis of Cohnella hashimotonis sp. nov., isolated from the International Space Station.</title>
        <authorList>
            <person name="Simpson A."/>
            <person name="Venkateswaran K."/>
        </authorList>
    </citation>
    <scope>NUCLEOTIDE SEQUENCE [LARGE SCALE GENOMIC DNA]</scope>
    <source>
        <strain evidence="2 3">DSM 18997</strain>
    </source>
</reference>
<evidence type="ECO:0000259" key="1">
    <source>
        <dbReference type="Pfam" id="PF08874"/>
    </source>
</evidence>
<dbReference type="EMBL" id="JAPDHZ010000008">
    <property type="protein sequence ID" value="MDG0795059.1"/>
    <property type="molecule type" value="Genomic_DNA"/>
</dbReference>
<organism evidence="2 3">
    <name type="scientific">Cohnella ginsengisoli</name>
    <dbReference type="NCBI Taxonomy" id="425004"/>
    <lineage>
        <taxon>Bacteria</taxon>
        <taxon>Bacillati</taxon>
        <taxon>Bacillota</taxon>
        <taxon>Bacilli</taxon>
        <taxon>Bacillales</taxon>
        <taxon>Paenibacillaceae</taxon>
        <taxon>Cohnella</taxon>
    </lineage>
</organism>
<dbReference type="AlphaFoldDB" id="A0A9X4KMH9"/>
<keyword evidence="3" id="KW-1185">Reference proteome</keyword>